<name>A0A9P4SC07_9PEZI</name>
<keyword evidence="3" id="KW-1185">Reference proteome</keyword>
<feature type="region of interest" description="Disordered" evidence="1">
    <location>
        <begin position="1"/>
        <end position="24"/>
    </location>
</feature>
<dbReference type="EMBL" id="MU006094">
    <property type="protein sequence ID" value="KAF2839896.1"/>
    <property type="molecule type" value="Genomic_DNA"/>
</dbReference>
<evidence type="ECO:0000256" key="1">
    <source>
        <dbReference type="SAM" id="MobiDB-lite"/>
    </source>
</evidence>
<dbReference type="GO" id="GO:0030041">
    <property type="term" value="P:actin filament polymerization"/>
    <property type="evidence" value="ECO:0007669"/>
    <property type="project" value="TreeGrafter"/>
</dbReference>
<dbReference type="OrthoDB" id="3798432at2759"/>
<feature type="compositionally biased region" description="Polar residues" evidence="1">
    <location>
        <begin position="1"/>
        <end position="19"/>
    </location>
</feature>
<feature type="region of interest" description="Disordered" evidence="1">
    <location>
        <begin position="165"/>
        <end position="261"/>
    </location>
</feature>
<feature type="compositionally biased region" description="Pro residues" evidence="1">
    <location>
        <begin position="195"/>
        <end position="230"/>
    </location>
</feature>
<comment type="caution">
    <text evidence="2">The sequence shown here is derived from an EMBL/GenBank/DDBJ whole genome shotgun (WGS) entry which is preliminary data.</text>
</comment>
<sequence length="529" mass="59741">MKFCSSPSFNPMGRTSSSSKKPDTPECIFINQVREKQEKLCGDREATVLQRLNLREARFDLRQSRKKLLDALAQLVGGIRREFATHPDFIGSENLSKNYEEFQREHDNYGIQEADYESSEDSYNAKEWNFDKEEKAFSSMLSIPIPEDELDEFYDTYLKDPITLNQLHPLPPPPPPNYTFPFPPPPPHNYTFPFENPPPRPPNYTSPPPPPPPLHPNYTVPAPPPPPPIPDMSLAKPDGQGTLESPPSSPPPLSFPWKSYQTPYNHGANSQIYLPADSDSNRSRVDSSTVARYLFSVEKAEHIREDLVDLRSKKVELLEISDNFKDVNISSELAEEIDNEYTDKLDESFHAESDIQTLEFSILAGENPLKPILPWFLLNHGAVDTNVLVYGKSKSEADLPDIKDRLPEVCSQVNNWIGVTFKDSPLERARQKAILDNPTMTDLELFRLIKHIWNKTAIADPNIAIFDKSVMGTTTSPTTMKYSPQSALSSKKRAASHNGLSIGRRHILKDGHLTDIWASVTVRSHAITV</sequence>
<feature type="compositionally biased region" description="Pro residues" evidence="1">
    <location>
        <begin position="169"/>
        <end position="188"/>
    </location>
</feature>
<organism evidence="2 3">
    <name type="scientific">Patellaria atrata CBS 101060</name>
    <dbReference type="NCBI Taxonomy" id="1346257"/>
    <lineage>
        <taxon>Eukaryota</taxon>
        <taxon>Fungi</taxon>
        <taxon>Dikarya</taxon>
        <taxon>Ascomycota</taxon>
        <taxon>Pezizomycotina</taxon>
        <taxon>Dothideomycetes</taxon>
        <taxon>Dothideomycetes incertae sedis</taxon>
        <taxon>Patellariales</taxon>
        <taxon>Patellariaceae</taxon>
        <taxon>Patellaria</taxon>
    </lineage>
</organism>
<dbReference type="AlphaFoldDB" id="A0A9P4SC07"/>
<accession>A0A9P4SC07</accession>
<protein>
    <submittedName>
        <fullName evidence="2">Uncharacterized protein</fullName>
    </submittedName>
</protein>
<dbReference type="GO" id="GO:0005884">
    <property type="term" value="C:actin filament"/>
    <property type="evidence" value="ECO:0007669"/>
    <property type="project" value="TreeGrafter"/>
</dbReference>
<evidence type="ECO:0000313" key="2">
    <source>
        <dbReference type="EMBL" id="KAF2839896.1"/>
    </source>
</evidence>
<proteinExistence type="predicted"/>
<evidence type="ECO:0000313" key="3">
    <source>
        <dbReference type="Proteomes" id="UP000799429"/>
    </source>
</evidence>
<dbReference type="PANTHER" id="PTHR45691:SF6">
    <property type="entry name" value="PROTEIN DIAPHANOUS"/>
    <property type="match status" value="1"/>
</dbReference>
<gene>
    <name evidence="2" type="ORF">M501DRAFT_743764</name>
</gene>
<dbReference type="InterPro" id="IPR051412">
    <property type="entry name" value="Formin_Homology_Diaphanous_sf"/>
</dbReference>
<dbReference type="Proteomes" id="UP000799429">
    <property type="component" value="Unassembled WGS sequence"/>
</dbReference>
<dbReference type="PANTHER" id="PTHR45691">
    <property type="entry name" value="PROTEIN DIAPHANOUS"/>
    <property type="match status" value="1"/>
</dbReference>
<reference evidence="2" key="1">
    <citation type="journal article" date="2020" name="Stud. Mycol.">
        <title>101 Dothideomycetes genomes: a test case for predicting lifestyles and emergence of pathogens.</title>
        <authorList>
            <person name="Haridas S."/>
            <person name="Albert R."/>
            <person name="Binder M."/>
            <person name="Bloem J."/>
            <person name="Labutti K."/>
            <person name="Salamov A."/>
            <person name="Andreopoulos B."/>
            <person name="Baker S."/>
            <person name="Barry K."/>
            <person name="Bills G."/>
            <person name="Bluhm B."/>
            <person name="Cannon C."/>
            <person name="Castanera R."/>
            <person name="Culley D."/>
            <person name="Daum C."/>
            <person name="Ezra D."/>
            <person name="Gonzalez J."/>
            <person name="Henrissat B."/>
            <person name="Kuo A."/>
            <person name="Liang C."/>
            <person name="Lipzen A."/>
            <person name="Lutzoni F."/>
            <person name="Magnuson J."/>
            <person name="Mondo S."/>
            <person name="Nolan M."/>
            <person name="Ohm R."/>
            <person name="Pangilinan J."/>
            <person name="Park H.-J."/>
            <person name="Ramirez L."/>
            <person name="Alfaro M."/>
            <person name="Sun H."/>
            <person name="Tritt A."/>
            <person name="Yoshinaga Y."/>
            <person name="Zwiers L.-H."/>
            <person name="Turgeon B."/>
            <person name="Goodwin S."/>
            <person name="Spatafora J."/>
            <person name="Crous P."/>
            <person name="Grigoriev I."/>
        </authorList>
    </citation>
    <scope>NUCLEOTIDE SEQUENCE</scope>
    <source>
        <strain evidence="2">CBS 101060</strain>
    </source>
</reference>